<gene>
    <name evidence="5" type="primary">sdpR</name>
    <name evidence="5" type="ORF">RT761_00140</name>
</gene>
<evidence type="ECO:0000259" key="4">
    <source>
        <dbReference type="PROSITE" id="PS50987"/>
    </source>
</evidence>
<evidence type="ECO:0000256" key="1">
    <source>
        <dbReference type="ARBA" id="ARBA00023015"/>
    </source>
</evidence>
<dbReference type="GO" id="GO:0003700">
    <property type="term" value="F:DNA-binding transcription factor activity"/>
    <property type="evidence" value="ECO:0007669"/>
    <property type="project" value="InterPro"/>
</dbReference>
<dbReference type="PRINTS" id="PR00778">
    <property type="entry name" value="HTHARSR"/>
</dbReference>
<dbReference type="AlphaFoldDB" id="A0A7T1AJA6"/>
<dbReference type="InterPro" id="IPR036390">
    <property type="entry name" value="WH_DNA-bd_sf"/>
</dbReference>
<evidence type="ECO:0000256" key="2">
    <source>
        <dbReference type="ARBA" id="ARBA00023125"/>
    </source>
</evidence>
<dbReference type="PANTHER" id="PTHR33154">
    <property type="entry name" value="TRANSCRIPTIONAL REGULATOR, ARSR FAMILY"/>
    <property type="match status" value="1"/>
</dbReference>
<evidence type="ECO:0000313" key="6">
    <source>
        <dbReference type="Proteomes" id="UP000594463"/>
    </source>
</evidence>
<keyword evidence="6" id="KW-1185">Reference proteome</keyword>
<dbReference type="InterPro" id="IPR051081">
    <property type="entry name" value="HTH_MetalResp_TranReg"/>
</dbReference>
<protein>
    <submittedName>
        <fullName evidence="5">Transcriptional repressor SdpR</fullName>
    </submittedName>
</protein>
<sequence>MDKAARIFKVLSDETRLRIIDLLKNQSLCVNALAHFLGVTNAAISQHLRILRDANLVIGEKKGYFVHYHINEETLSEWEVIAKNLFKKSTSKEDE</sequence>
<dbReference type="GO" id="GO:0003677">
    <property type="term" value="F:DNA binding"/>
    <property type="evidence" value="ECO:0007669"/>
    <property type="project" value="UniProtKB-KW"/>
</dbReference>
<dbReference type="PROSITE" id="PS50987">
    <property type="entry name" value="HTH_ARSR_2"/>
    <property type="match status" value="1"/>
</dbReference>
<dbReference type="InterPro" id="IPR036388">
    <property type="entry name" value="WH-like_DNA-bd_sf"/>
</dbReference>
<dbReference type="EMBL" id="CP065383">
    <property type="protein sequence ID" value="QPM66954.1"/>
    <property type="molecule type" value="Genomic_DNA"/>
</dbReference>
<dbReference type="SMART" id="SM00418">
    <property type="entry name" value="HTH_ARSR"/>
    <property type="match status" value="1"/>
</dbReference>
<dbReference type="Proteomes" id="UP000594463">
    <property type="component" value="Chromosome"/>
</dbReference>
<dbReference type="NCBIfam" id="NF033788">
    <property type="entry name" value="HTH_metalloreg"/>
    <property type="match status" value="1"/>
</dbReference>
<name>A0A7T1AJA6_ATRLM</name>
<organism evidence="5 6">
    <name type="scientific">Atribacter laminatus</name>
    <dbReference type="NCBI Taxonomy" id="2847778"/>
    <lineage>
        <taxon>Bacteria</taxon>
        <taxon>Pseudomonadati</taxon>
        <taxon>Atribacterota</taxon>
        <taxon>Atribacteria</taxon>
        <taxon>Atribacterales</taxon>
        <taxon>Atribacteraceae</taxon>
        <taxon>Atribacter</taxon>
    </lineage>
</organism>
<keyword evidence="3" id="KW-0804">Transcription</keyword>
<dbReference type="PANTHER" id="PTHR33154:SF33">
    <property type="entry name" value="TRANSCRIPTIONAL REPRESSOR SDPR"/>
    <property type="match status" value="1"/>
</dbReference>
<dbReference type="InterPro" id="IPR011991">
    <property type="entry name" value="ArsR-like_HTH"/>
</dbReference>
<dbReference type="CDD" id="cd00090">
    <property type="entry name" value="HTH_ARSR"/>
    <property type="match status" value="1"/>
</dbReference>
<proteinExistence type="predicted"/>
<keyword evidence="1" id="KW-0805">Transcription regulation</keyword>
<dbReference type="KEGG" id="alam:RT761_00140"/>
<accession>A0A7T1AJA6</accession>
<reference evidence="5 6" key="1">
    <citation type="journal article" date="2021" name="Nat. Commun.">
        <title>Isolation of a member of the candidate phylum Atribacteria reveals a unique cell membrane structure.</title>
        <authorList>
            <person name="Taiki K."/>
            <person name="Nobu M.K."/>
            <person name="Kusada H."/>
            <person name="Meng X.-Y."/>
            <person name="Hosoki N."/>
            <person name="Uematsu K."/>
            <person name="Yoshioka H."/>
            <person name="Kamagata Y."/>
            <person name="Tamaki H."/>
        </authorList>
    </citation>
    <scope>NUCLEOTIDE SEQUENCE [LARGE SCALE GENOMIC DNA]</scope>
    <source>
        <strain evidence="5 6">RT761</strain>
    </source>
</reference>
<dbReference type="InterPro" id="IPR001845">
    <property type="entry name" value="HTH_ArsR_DNA-bd_dom"/>
</dbReference>
<keyword evidence="2" id="KW-0238">DNA-binding</keyword>
<feature type="domain" description="HTH arsR-type" evidence="4">
    <location>
        <begin position="1"/>
        <end position="90"/>
    </location>
</feature>
<dbReference type="Gene3D" id="1.10.10.10">
    <property type="entry name" value="Winged helix-like DNA-binding domain superfamily/Winged helix DNA-binding domain"/>
    <property type="match status" value="1"/>
</dbReference>
<dbReference type="Pfam" id="PF01022">
    <property type="entry name" value="HTH_5"/>
    <property type="match status" value="1"/>
</dbReference>
<evidence type="ECO:0000256" key="3">
    <source>
        <dbReference type="ARBA" id="ARBA00023163"/>
    </source>
</evidence>
<dbReference type="SUPFAM" id="SSF46785">
    <property type="entry name" value="Winged helix' DNA-binding domain"/>
    <property type="match status" value="1"/>
</dbReference>
<dbReference type="RefSeq" id="WP_218112182.1">
    <property type="nucleotide sequence ID" value="NZ_CP065383.1"/>
</dbReference>
<evidence type="ECO:0000313" key="5">
    <source>
        <dbReference type="EMBL" id="QPM66954.1"/>
    </source>
</evidence>